<dbReference type="GO" id="GO:0005768">
    <property type="term" value="C:endosome"/>
    <property type="evidence" value="ECO:0007669"/>
    <property type="project" value="TreeGrafter"/>
</dbReference>
<sequence>MEVYQEAPPSGSPSYGGAEDQGGSGYSAHRSEPEDMSVEDLRHYTVSQEELRVIKECNMESFLYRSVPLMGLLGLGTSFAIQRGYWKSHPRFGMLPKLTIALFAGYSMGRYSYRDVYMQRLMELPNSRLGAALRKKYSYSGPLKTGPSYGRETPYADTQEWDIDQPLGEPSQRTTSPRSAYPTRRPEPSSPSAVLAPFGSEPITSPGEHGKPGFASNFSETSSPLYFDAPATSPYSEDALPPSSPAEAPPPQRRYRRSPPAPGMGGGGVKNTYGDIWEE</sequence>
<dbReference type="EMBL" id="OB661239">
    <property type="protein sequence ID" value="CAD7227739.1"/>
    <property type="molecule type" value="Genomic_DNA"/>
</dbReference>
<accession>A0A7R8ZPR5</accession>
<protein>
    <submittedName>
        <fullName evidence="2">Uncharacterized protein</fullName>
    </submittedName>
</protein>
<reference evidence="2" key="1">
    <citation type="submission" date="2020-11" db="EMBL/GenBank/DDBJ databases">
        <authorList>
            <person name="Tran Van P."/>
        </authorList>
    </citation>
    <scope>NUCLEOTIDE SEQUENCE</scope>
</reference>
<feature type="region of interest" description="Disordered" evidence="1">
    <location>
        <begin position="1"/>
        <end position="39"/>
    </location>
</feature>
<dbReference type="OrthoDB" id="6513616at2759"/>
<dbReference type="InterPro" id="IPR009764">
    <property type="entry name" value="OCIA_dom"/>
</dbReference>
<proteinExistence type="predicted"/>
<feature type="compositionally biased region" description="Basic and acidic residues" evidence="1">
    <location>
        <begin position="29"/>
        <end position="39"/>
    </location>
</feature>
<evidence type="ECO:0000313" key="2">
    <source>
        <dbReference type="EMBL" id="CAD7227739.1"/>
    </source>
</evidence>
<dbReference type="InterPro" id="IPR040187">
    <property type="entry name" value="OCAD1/2"/>
</dbReference>
<name>A0A7R8ZPR5_9CRUS</name>
<feature type="compositionally biased region" description="Pro residues" evidence="1">
    <location>
        <begin position="242"/>
        <end position="252"/>
    </location>
</feature>
<evidence type="ECO:0000256" key="1">
    <source>
        <dbReference type="SAM" id="MobiDB-lite"/>
    </source>
</evidence>
<organism evidence="2">
    <name type="scientific">Cyprideis torosa</name>
    <dbReference type="NCBI Taxonomy" id="163714"/>
    <lineage>
        <taxon>Eukaryota</taxon>
        <taxon>Metazoa</taxon>
        <taxon>Ecdysozoa</taxon>
        <taxon>Arthropoda</taxon>
        <taxon>Crustacea</taxon>
        <taxon>Oligostraca</taxon>
        <taxon>Ostracoda</taxon>
        <taxon>Podocopa</taxon>
        <taxon>Podocopida</taxon>
        <taxon>Cytherocopina</taxon>
        <taxon>Cytheroidea</taxon>
        <taxon>Cytherideidae</taxon>
        <taxon>Cyprideis</taxon>
    </lineage>
</organism>
<feature type="region of interest" description="Disordered" evidence="1">
    <location>
        <begin position="162"/>
        <end position="279"/>
    </location>
</feature>
<dbReference type="PANTHER" id="PTHR13336">
    <property type="entry name" value="OVARIAN CARCINOMA IMMUNOREACTIVE ANTIGEN"/>
    <property type="match status" value="1"/>
</dbReference>
<dbReference type="Pfam" id="PF07051">
    <property type="entry name" value="OCIA"/>
    <property type="match status" value="1"/>
</dbReference>
<dbReference type="PANTHER" id="PTHR13336:SF3">
    <property type="entry name" value="OCIA DOMAIN-CONTAINING PROTEIN 1"/>
    <property type="match status" value="1"/>
</dbReference>
<dbReference type="AlphaFoldDB" id="A0A7R8ZPR5"/>
<gene>
    <name evidence="2" type="ORF">CTOB1V02_LOCUS5638</name>
</gene>